<proteinExistence type="predicted"/>
<evidence type="ECO:0000313" key="1">
    <source>
        <dbReference type="EMBL" id="KKN33329.1"/>
    </source>
</evidence>
<organism evidence="1">
    <name type="scientific">marine sediment metagenome</name>
    <dbReference type="NCBI Taxonomy" id="412755"/>
    <lineage>
        <taxon>unclassified sequences</taxon>
        <taxon>metagenomes</taxon>
        <taxon>ecological metagenomes</taxon>
    </lineage>
</organism>
<accession>A0A0F9PT06</accession>
<comment type="caution">
    <text evidence="1">The sequence shown here is derived from an EMBL/GenBank/DDBJ whole genome shotgun (WGS) entry which is preliminary data.</text>
</comment>
<dbReference type="AlphaFoldDB" id="A0A0F9PT06"/>
<name>A0A0F9PT06_9ZZZZ</name>
<dbReference type="InterPro" id="IPR037914">
    <property type="entry name" value="SpoVT-AbrB_sf"/>
</dbReference>
<protein>
    <recommendedName>
        <fullName evidence="2">SpoVT-AbrB domain-containing protein</fullName>
    </recommendedName>
</protein>
<reference evidence="1" key="1">
    <citation type="journal article" date="2015" name="Nature">
        <title>Complex archaea that bridge the gap between prokaryotes and eukaryotes.</title>
        <authorList>
            <person name="Spang A."/>
            <person name="Saw J.H."/>
            <person name="Jorgensen S.L."/>
            <person name="Zaremba-Niedzwiedzka K."/>
            <person name="Martijn J."/>
            <person name="Lind A.E."/>
            <person name="van Eijk R."/>
            <person name="Schleper C."/>
            <person name="Guy L."/>
            <person name="Ettema T.J."/>
        </authorList>
    </citation>
    <scope>NUCLEOTIDE SEQUENCE</scope>
</reference>
<gene>
    <name evidence="1" type="ORF">LCGC14_0804720</name>
</gene>
<dbReference type="SUPFAM" id="SSF89447">
    <property type="entry name" value="AbrB/MazE/MraZ-like"/>
    <property type="match status" value="1"/>
</dbReference>
<dbReference type="EMBL" id="LAZR01002187">
    <property type="protein sequence ID" value="KKN33329.1"/>
    <property type="molecule type" value="Genomic_DNA"/>
</dbReference>
<dbReference type="Gene3D" id="2.10.260.10">
    <property type="match status" value="1"/>
</dbReference>
<sequence length="73" mass="8538">MVKKYKKIGMVKEIKIYVKVKKIGNSKGIIIEKDIADLIKLEIGDYLEISLQKINKEDYLLKNNKEKPEEKTD</sequence>
<evidence type="ECO:0008006" key="2">
    <source>
        <dbReference type="Google" id="ProtNLM"/>
    </source>
</evidence>